<protein>
    <recommendedName>
        <fullName evidence="5">Low-complexity protein</fullName>
    </recommendedName>
</protein>
<evidence type="ECO:0000256" key="2">
    <source>
        <dbReference type="SAM" id="SignalP"/>
    </source>
</evidence>
<comment type="caution">
    <text evidence="3">The sequence shown here is derived from an EMBL/GenBank/DDBJ whole genome shotgun (WGS) entry which is preliminary data.</text>
</comment>
<sequence>MKKTSAITAVLATSALLGATAAQAGDNPFSATPLAGGYQLAQADTKPMDGKMMDKPMDGKAADAKCGAERKAGKKADGSCGGKKSDASCGAAKKKADASCGASKK</sequence>
<evidence type="ECO:0000313" key="3">
    <source>
        <dbReference type="EMBL" id="GLT22333.1"/>
    </source>
</evidence>
<evidence type="ECO:0000256" key="1">
    <source>
        <dbReference type="SAM" id="MobiDB-lite"/>
    </source>
</evidence>
<dbReference type="RefSeq" id="WP_284187650.1">
    <property type="nucleotide sequence ID" value="NZ_BSPX01000022.1"/>
</dbReference>
<name>A0ABQ6F9T0_9RHOO</name>
<feature type="signal peptide" evidence="2">
    <location>
        <begin position="1"/>
        <end position="24"/>
    </location>
</feature>
<keyword evidence="2" id="KW-0732">Signal</keyword>
<proteinExistence type="predicted"/>
<keyword evidence="4" id="KW-1185">Reference proteome</keyword>
<reference evidence="4" key="1">
    <citation type="journal article" date="2019" name="Int. J. Syst. Evol. Microbiol.">
        <title>The Global Catalogue of Microorganisms (GCM) 10K type strain sequencing project: providing services to taxonomists for standard genome sequencing and annotation.</title>
        <authorList>
            <consortium name="The Broad Institute Genomics Platform"/>
            <consortium name="The Broad Institute Genome Sequencing Center for Infectious Disease"/>
            <person name="Wu L."/>
            <person name="Ma J."/>
        </authorList>
    </citation>
    <scope>NUCLEOTIDE SEQUENCE [LARGE SCALE GENOMIC DNA]</scope>
    <source>
        <strain evidence="4">NBRC 102407</strain>
    </source>
</reference>
<feature type="region of interest" description="Disordered" evidence="1">
    <location>
        <begin position="47"/>
        <end position="105"/>
    </location>
</feature>
<accession>A0ABQ6F9T0</accession>
<gene>
    <name evidence="3" type="ORF">GCM10007933_17920</name>
</gene>
<evidence type="ECO:0000313" key="4">
    <source>
        <dbReference type="Proteomes" id="UP001157167"/>
    </source>
</evidence>
<dbReference type="Proteomes" id="UP001157167">
    <property type="component" value="Unassembled WGS sequence"/>
</dbReference>
<feature type="compositionally biased region" description="Basic and acidic residues" evidence="1">
    <location>
        <begin position="47"/>
        <end position="77"/>
    </location>
</feature>
<dbReference type="EMBL" id="BSPX01000022">
    <property type="protein sequence ID" value="GLT22333.1"/>
    <property type="molecule type" value="Genomic_DNA"/>
</dbReference>
<organism evidence="3 4">
    <name type="scientific">Zoogloea oryzae</name>
    <dbReference type="NCBI Taxonomy" id="310767"/>
    <lineage>
        <taxon>Bacteria</taxon>
        <taxon>Pseudomonadati</taxon>
        <taxon>Pseudomonadota</taxon>
        <taxon>Betaproteobacteria</taxon>
        <taxon>Rhodocyclales</taxon>
        <taxon>Zoogloeaceae</taxon>
        <taxon>Zoogloea</taxon>
    </lineage>
</organism>
<evidence type="ECO:0008006" key="5">
    <source>
        <dbReference type="Google" id="ProtNLM"/>
    </source>
</evidence>
<feature type="chain" id="PRO_5045046444" description="Low-complexity protein" evidence="2">
    <location>
        <begin position="25"/>
        <end position="105"/>
    </location>
</feature>